<dbReference type="AlphaFoldDB" id="A0A8I1YA28"/>
<dbReference type="InterPro" id="IPR050508">
    <property type="entry name" value="Methyltransf_Superfamily"/>
</dbReference>
<evidence type="ECO:0000313" key="5">
    <source>
        <dbReference type="Proteomes" id="UP001565471"/>
    </source>
</evidence>
<dbReference type="PANTHER" id="PTHR42912">
    <property type="entry name" value="METHYLTRANSFERASE"/>
    <property type="match status" value="1"/>
</dbReference>
<accession>A0A8I1YA28</accession>
<reference evidence="3 5" key="2">
    <citation type="submission" date="2024-07" db="EMBL/GenBank/DDBJ databases">
        <title>Genomic Encyclopedia of Type Strains, Phase V (KMG-V): Genome sequencing to study the core and pangenomes of soil and plant-associated prokaryotes.</title>
        <authorList>
            <person name="Whitman W."/>
        </authorList>
    </citation>
    <scope>NUCLEOTIDE SEQUENCE [LARGE SCALE GENOMIC DNA]</scope>
    <source>
        <strain evidence="3 5">USDA 415</strain>
    </source>
</reference>
<gene>
    <name evidence="3" type="ORF">ABIF29_006899</name>
    <name evidence="2" type="ORF">JOH49_004334</name>
</gene>
<dbReference type="Gene3D" id="3.40.50.150">
    <property type="entry name" value="Vaccinia Virus protein VP39"/>
    <property type="match status" value="1"/>
</dbReference>
<dbReference type="EC" id="2.1.1.137" evidence="3"/>
<dbReference type="EMBL" id="JBGBZA010000002">
    <property type="protein sequence ID" value="MEY9320100.1"/>
    <property type="molecule type" value="Genomic_DNA"/>
</dbReference>
<dbReference type="InterPro" id="IPR029063">
    <property type="entry name" value="SAM-dependent_MTases_sf"/>
</dbReference>
<dbReference type="CDD" id="cd02440">
    <property type="entry name" value="AdoMet_MTases"/>
    <property type="match status" value="1"/>
</dbReference>
<organism evidence="2 4">
    <name type="scientific">Bradyrhizobium elkanii</name>
    <dbReference type="NCBI Taxonomy" id="29448"/>
    <lineage>
        <taxon>Bacteria</taxon>
        <taxon>Pseudomonadati</taxon>
        <taxon>Pseudomonadota</taxon>
        <taxon>Alphaproteobacteria</taxon>
        <taxon>Hyphomicrobiales</taxon>
        <taxon>Nitrobacteraceae</taxon>
        <taxon>Bradyrhizobium</taxon>
    </lineage>
</organism>
<protein>
    <submittedName>
        <fullName evidence="3">Arsenite methyltransferase</fullName>
        <ecNumber evidence="3">2.1.1.137</ecNumber>
    </submittedName>
    <submittedName>
        <fullName evidence="2">SAM-dependent methyltransferase</fullName>
    </submittedName>
</protein>
<evidence type="ECO:0000313" key="4">
    <source>
        <dbReference type="Proteomes" id="UP000673383"/>
    </source>
</evidence>
<dbReference type="Proteomes" id="UP001565471">
    <property type="component" value="Unassembled WGS sequence"/>
</dbReference>
<reference evidence="2" key="1">
    <citation type="submission" date="2021-02" db="EMBL/GenBank/DDBJ databases">
        <title>Genomic Encyclopedia of Type Strains, Phase IV (KMG-V): Genome sequencing to study the core and pangenomes of soil and plant-associated prokaryotes.</title>
        <authorList>
            <person name="Whitman W."/>
        </authorList>
    </citation>
    <scope>NUCLEOTIDE SEQUENCE</scope>
    <source>
        <strain evidence="2">USDA 406</strain>
    </source>
</reference>
<proteinExistence type="predicted"/>
<keyword evidence="2" id="KW-0489">Methyltransferase</keyword>
<dbReference type="GeneID" id="92951973"/>
<dbReference type="Proteomes" id="UP000673383">
    <property type="component" value="Unassembled WGS sequence"/>
</dbReference>
<feature type="domain" description="Methyltransferase type 11" evidence="1">
    <location>
        <begin position="124"/>
        <end position="218"/>
    </location>
</feature>
<dbReference type="SUPFAM" id="SSF53335">
    <property type="entry name" value="S-adenosyl-L-methionine-dependent methyltransferases"/>
    <property type="match status" value="1"/>
</dbReference>
<dbReference type="EMBL" id="JAFICZ010000001">
    <property type="protein sequence ID" value="MBP1294581.1"/>
    <property type="molecule type" value="Genomic_DNA"/>
</dbReference>
<keyword evidence="2" id="KW-0808">Transferase</keyword>
<name>A0A8I1YA28_BRAEL</name>
<dbReference type="PANTHER" id="PTHR42912:SF80">
    <property type="entry name" value="METHYLTRANSFERASE DOMAIN-CONTAINING PROTEIN"/>
    <property type="match status" value="1"/>
</dbReference>
<sequence>MHRDEWDRCDRLGKLPKSGLARIDAIALISGERRTRHVHARLPCNNANSFHRRRHRVCRNARACRRRAPSNDGSLEMPRTAGDISLEHDTPELARSYDEAGLVQFRHGKFLIGPLAIKSGEHVLDIGTGTGRLAEFVAGLVGPDGRVIGIDPLAGRIEIARLRQGDNLQFATGRAEDLLRFDDAQFDAVYLNSVFHWISDKDRALREIRRVLKPGGRLGLNVQDPSRPHQSRLLLRRAIVEAGLAGDRQDSNPVLGSTDEELKSLFAAHGFVGYRSELRALIDIHDDAASLLQWSEASAFGNFLEAFTPHERDLVRRTFARLVEEKRVPEGLKLERYLRFAFADKAPSHQ</sequence>
<evidence type="ECO:0000313" key="3">
    <source>
        <dbReference type="EMBL" id="MEY9320100.1"/>
    </source>
</evidence>
<evidence type="ECO:0000259" key="1">
    <source>
        <dbReference type="Pfam" id="PF08241"/>
    </source>
</evidence>
<dbReference type="RefSeq" id="WP_244981031.1">
    <property type="nucleotide sequence ID" value="NZ_CP126004.1"/>
</dbReference>
<dbReference type="GO" id="GO:0032259">
    <property type="term" value="P:methylation"/>
    <property type="evidence" value="ECO:0007669"/>
    <property type="project" value="UniProtKB-KW"/>
</dbReference>
<dbReference type="InterPro" id="IPR013216">
    <property type="entry name" value="Methyltransf_11"/>
</dbReference>
<dbReference type="Pfam" id="PF08241">
    <property type="entry name" value="Methyltransf_11"/>
    <property type="match status" value="1"/>
</dbReference>
<dbReference type="GO" id="GO:0030791">
    <property type="term" value="F:arsenite methyltransferase activity"/>
    <property type="evidence" value="ECO:0007669"/>
    <property type="project" value="UniProtKB-EC"/>
</dbReference>
<comment type="caution">
    <text evidence="2">The sequence shown here is derived from an EMBL/GenBank/DDBJ whole genome shotgun (WGS) entry which is preliminary data.</text>
</comment>
<evidence type="ECO:0000313" key="2">
    <source>
        <dbReference type="EMBL" id="MBP1294581.1"/>
    </source>
</evidence>
<keyword evidence="5" id="KW-1185">Reference proteome</keyword>